<accession>A0ABV7XAJ0</accession>
<protein>
    <recommendedName>
        <fullName evidence="4">TonB C-terminal domain-containing protein</fullName>
    </recommendedName>
</protein>
<evidence type="ECO:0000256" key="1">
    <source>
        <dbReference type="SAM" id="SignalP"/>
    </source>
</evidence>
<dbReference type="Proteomes" id="UP001595615">
    <property type="component" value="Unassembled WGS sequence"/>
</dbReference>
<gene>
    <name evidence="2" type="ORF">ACFOMD_06735</name>
</gene>
<dbReference type="EMBL" id="JBHRXV010000004">
    <property type="protein sequence ID" value="MFC3712258.1"/>
    <property type="molecule type" value="Genomic_DNA"/>
</dbReference>
<name>A0ABV7XAJ0_9SPHN</name>
<sequence length="95" mass="10117">MVRLFAAALLATVATAATAAEPQKPAPGTSWAKVTYTVGSDGDAMSCKVLETNFEDVAMGQNVCATILKNWEFESSTRGETVTQYVVVKPSKKKT</sequence>
<evidence type="ECO:0000313" key="3">
    <source>
        <dbReference type="Proteomes" id="UP001595615"/>
    </source>
</evidence>
<proteinExistence type="predicted"/>
<evidence type="ECO:0000313" key="2">
    <source>
        <dbReference type="EMBL" id="MFC3712258.1"/>
    </source>
</evidence>
<keyword evidence="1" id="KW-0732">Signal</keyword>
<evidence type="ECO:0008006" key="4">
    <source>
        <dbReference type="Google" id="ProtNLM"/>
    </source>
</evidence>
<reference evidence="3" key="1">
    <citation type="journal article" date="2019" name="Int. J. Syst. Evol. Microbiol.">
        <title>The Global Catalogue of Microorganisms (GCM) 10K type strain sequencing project: providing services to taxonomists for standard genome sequencing and annotation.</title>
        <authorList>
            <consortium name="The Broad Institute Genomics Platform"/>
            <consortium name="The Broad Institute Genome Sequencing Center for Infectious Disease"/>
            <person name="Wu L."/>
            <person name="Ma J."/>
        </authorList>
    </citation>
    <scope>NUCLEOTIDE SEQUENCE [LARGE SCALE GENOMIC DNA]</scope>
    <source>
        <strain evidence="3">KCTC 42644</strain>
    </source>
</reference>
<comment type="caution">
    <text evidence="2">The sequence shown here is derived from an EMBL/GenBank/DDBJ whole genome shotgun (WGS) entry which is preliminary data.</text>
</comment>
<organism evidence="2 3">
    <name type="scientific">Sphingoaurantiacus capsulatus</name>
    <dbReference type="NCBI Taxonomy" id="1771310"/>
    <lineage>
        <taxon>Bacteria</taxon>
        <taxon>Pseudomonadati</taxon>
        <taxon>Pseudomonadota</taxon>
        <taxon>Alphaproteobacteria</taxon>
        <taxon>Sphingomonadales</taxon>
        <taxon>Sphingosinicellaceae</taxon>
        <taxon>Sphingoaurantiacus</taxon>
    </lineage>
</organism>
<feature type="signal peptide" evidence="1">
    <location>
        <begin position="1"/>
        <end position="19"/>
    </location>
</feature>
<dbReference type="RefSeq" id="WP_380858777.1">
    <property type="nucleotide sequence ID" value="NZ_JBHRXV010000004.1"/>
</dbReference>
<feature type="chain" id="PRO_5045848862" description="TonB C-terminal domain-containing protein" evidence="1">
    <location>
        <begin position="20"/>
        <end position="95"/>
    </location>
</feature>
<keyword evidence="3" id="KW-1185">Reference proteome</keyword>